<keyword evidence="4" id="KW-0378">Hydrolase</keyword>
<dbReference type="InterPro" id="IPR015797">
    <property type="entry name" value="NUDIX_hydrolase-like_dom_sf"/>
</dbReference>
<dbReference type="PROSITE" id="PS51462">
    <property type="entry name" value="NUDIX"/>
    <property type="match status" value="1"/>
</dbReference>
<dbReference type="InterPro" id="IPR039121">
    <property type="entry name" value="NUDT19"/>
</dbReference>
<evidence type="ECO:0000313" key="8">
    <source>
        <dbReference type="EMBL" id="CAB4346247.1"/>
    </source>
</evidence>
<dbReference type="EMBL" id="CAESAO010000133">
    <property type="protein sequence ID" value="CAB4346247.1"/>
    <property type="molecule type" value="Genomic_DNA"/>
</dbReference>
<evidence type="ECO:0000256" key="4">
    <source>
        <dbReference type="ARBA" id="ARBA00022801"/>
    </source>
</evidence>
<organism evidence="8">
    <name type="scientific">freshwater metagenome</name>
    <dbReference type="NCBI Taxonomy" id="449393"/>
    <lineage>
        <taxon>unclassified sequences</taxon>
        <taxon>metagenomes</taxon>
        <taxon>ecological metagenomes</taxon>
    </lineage>
</organism>
<dbReference type="InterPro" id="IPR000086">
    <property type="entry name" value="NUDIX_hydrolase_dom"/>
</dbReference>
<keyword evidence="6" id="KW-0464">Manganese</keyword>
<proteinExistence type="predicted"/>
<reference evidence="8" key="1">
    <citation type="submission" date="2020-05" db="EMBL/GenBank/DDBJ databases">
        <authorList>
            <person name="Chiriac C."/>
            <person name="Salcher M."/>
            <person name="Ghai R."/>
            <person name="Kavagutti S V."/>
        </authorList>
    </citation>
    <scope>NUCLEOTIDE SEQUENCE</scope>
</reference>
<dbReference type="AlphaFoldDB" id="A0A6J5ZZK2"/>
<evidence type="ECO:0000256" key="1">
    <source>
        <dbReference type="ARBA" id="ARBA00001936"/>
    </source>
</evidence>
<dbReference type="PANTHER" id="PTHR12318:SF0">
    <property type="entry name" value="ACYL-COENZYME A DIPHOSPHATASE NUDT19"/>
    <property type="match status" value="1"/>
</dbReference>
<dbReference type="SUPFAM" id="SSF55811">
    <property type="entry name" value="Nudix"/>
    <property type="match status" value="1"/>
</dbReference>
<dbReference type="GO" id="GO:0016818">
    <property type="term" value="F:hydrolase activity, acting on acid anhydrides, in phosphorus-containing anhydrides"/>
    <property type="evidence" value="ECO:0007669"/>
    <property type="project" value="InterPro"/>
</dbReference>
<comment type="cofactor">
    <cofactor evidence="1">
        <name>Mn(2+)</name>
        <dbReference type="ChEBI" id="CHEBI:29035"/>
    </cofactor>
</comment>
<dbReference type="Pfam" id="PF00293">
    <property type="entry name" value="NUDIX"/>
    <property type="match status" value="1"/>
</dbReference>
<keyword evidence="3" id="KW-0479">Metal-binding</keyword>
<evidence type="ECO:0000256" key="6">
    <source>
        <dbReference type="ARBA" id="ARBA00023211"/>
    </source>
</evidence>
<protein>
    <submittedName>
        <fullName evidence="8">Unannotated protein</fullName>
    </submittedName>
</protein>
<evidence type="ECO:0000256" key="5">
    <source>
        <dbReference type="ARBA" id="ARBA00022842"/>
    </source>
</evidence>
<evidence type="ECO:0000259" key="7">
    <source>
        <dbReference type="PROSITE" id="PS51462"/>
    </source>
</evidence>
<gene>
    <name evidence="8" type="ORF">UFOPK3522_01305</name>
</gene>
<dbReference type="Gene3D" id="3.90.79.10">
    <property type="entry name" value="Nucleoside Triphosphate Pyrophosphohydrolase"/>
    <property type="match status" value="2"/>
</dbReference>
<evidence type="ECO:0000256" key="2">
    <source>
        <dbReference type="ARBA" id="ARBA00001946"/>
    </source>
</evidence>
<accession>A0A6J5ZZK2</accession>
<comment type="cofactor">
    <cofactor evidence="2">
        <name>Mg(2+)</name>
        <dbReference type="ChEBI" id="CHEBI:18420"/>
    </cofactor>
</comment>
<evidence type="ECO:0000256" key="3">
    <source>
        <dbReference type="ARBA" id="ARBA00022723"/>
    </source>
</evidence>
<feature type="domain" description="Nudix hydrolase" evidence="7">
    <location>
        <begin position="39"/>
        <end position="180"/>
    </location>
</feature>
<dbReference type="CDD" id="cd18870">
    <property type="entry name" value="NUDIX_AcylCoAdiphos_Nudt19"/>
    <property type="match status" value="1"/>
</dbReference>
<dbReference type="PANTHER" id="PTHR12318">
    <property type="entry name" value="TESTOSTERONE-REGULATED PROTEIN RP2"/>
    <property type="match status" value="1"/>
</dbReference>
<sequence>MAETVAQRSSAGRARYASAVEFKKPAPGEELNESGEATVPRQAASVILLRGGSEALELLLVQRTPDARFMGGFWVFPGGAVDAHEGEGDEAHRLAAVRELDEEASVGGIAPAELVKFSRWITPAAVQIRFDTHFFLAAAPEGATPVVDGSEIVDHLWHTPQGALDAYGREELPLVFPTIKHLEQFARFNSADALIEHAAQQKVEPVEPRILMEGEVARVLLPGEPGYD</sequence>
<keyword evidence="5" id="KW-0460">Magnesium</keyword>
<dbReference type="GO" id="GO:0046872">
    <property type="term" value="F:metal ion binding"/>
    <property type="evidence" value="ECO:0007669"/>
    <property type="project" value="UniProtKB-KW"/>
</dbReference>
<name>A0A6J5ZZK2_9ZZZZ</name>